<feature type="domain" description="Dual-specificity RNA methyltransferase RlmN N-terminal" evidence="2">
    <location>
        <begin position="1"/>
        <end position="50"/>
    </location>
</feature>
<proteinExistence type="predicted"/>
<evidence type="ECO:0000313" key="4">
    <source>
        <dbReference type="Proteomes" id="UP001369082"/>
    </source>
</evidence>
<reference evidence="3 4" key="1">
    <citation type="submission" date="2024-02" db="EMBL/GenBank/DDBJ databases">
        <title>Bacteria isolated from the canopy kelp, Nereocystis luetkeana.</title>
        <authorList>
            <person name="Pfister C.A."/>
            <person name="Younker I.T."/>
            <person name="Light S.H."/>
        </authorList>
    </citation>
    <scope>NUCLEOTIDE SEQUENCE [LARGE SCALE GENOMIC DNA]</scope>
    <source>
        <strain evidence="3 4">TI.1.05</strain>
    </source>
</reference>
<evidence type="ECO:0000256" key="1">
    <source>
        <dbReference type="SAM" id="MobiDB-lite"/>
    </source>
</evidence>
<accession>A0ABU9GV37</accession>
<feature type="non-terminal residue" evidence="3">
    <location>
        <position position="68"/>
    </location>
</feature>
<dbReference type="Pfam" id="PF21016">
    <property type="entry name" value="RlmN_N"/>
    <property type="match status" value="1"/>
</dbReference>
<sequence>QGMRDFYTEMGEKPLRTEQVMKWIYHFACEDFDQMTNINKALREKLKARSENDAPEVKVEQRSDDGTI</sequence>
<comment type="caution">
    <text evidence="3">The sequence shown here is derived from an EMBL/GenBank/DDBJ whole genome shotgun (WGS) entry which is preliminary data.</text>
</comment>
<dbReference type="Gene3D" id="1.10.150.530">
    <property type="match status" value="1"/>
</dbReference>
<name>A0ABU9GV37_9GAMM</name>
<gene>
    <name evidence="3" type="ORF">V6256_16255</name>
</gene>
<dbReference type="Proteomes" id="UP001369082">
    <property type="component" value="Unassembled WGS sequence"/>
</dbReference>
<protein>
    <submittedName>
        <fullName evidence="3">Bifunctional tRNA (Adenosine(37)-C2)-methyltransferase TrmG/ribosomal RNA large subunit methyltransferase RlmN</fullName>
    </submittedName>
</protein>
<dbReference type="EMBL" id="JBAKAZ010000490">
    <property type="protein sequence ID" value="MEL0631110.1"/>
    <property type="molecule type" value="Genomic_DNA"/>
</dbReference>
<keyword evidence="4" id="KW-1185">Reference proteome</keyword>
<feature type="non-terminal residue" evidence="3">
    <location>
        <position position="1"/>
    </location>
</feature>
<evidence type="ECO:0000259" key="2">
    <source>
        <dbReference type="Pfam" id="PF21016"/>
    </source>
</evidence>
<evidence type="ECO:0000313" key="3">
    <source>
        <dbReference type="EMBL" id="MEL0631110.1"/>
    </source>
</evidence>
<organism evidence="3 4">
    <name type="scientific">Psychromonas aquatilis</name>
    <dbReference type="NCBI Taxonomy" id="2005072"/>
    <lineage>
        <taxon>Bacteria</taxon>
        <taxon>Pseudomonadati</taxon>
        <taxon>Pseudomonadota</taxon>
        <taxon>Gammaproteobacteria</taxon>
        <taxon>Alteromonadales</taxon>
        <taxon>Psychromonadaceae</taxon>
        <taxon>Psychromonas</taxon>
    </lineage>
</organism>
<feature type="region of interest" description="Disordered" evidence="1">
    <location>
        <begin position="47"/>
        <end position="68"/>
    </location>
</feature>
<dbReference type="InterPro" id="IPR048641">
    <property type="entry name" value="RlmN_N"/>
</dbReference>